<evidence type="ECO:0000313" key="1">
    <source>
        <dbReference type="EMBL" id="SCF41950.1"/>
    </source>
</evidence>
<evidence type="ECO:0000313" key="2">
    <source>
        <dbReference type="Proteomes" id="UP000183585"/>
    </source>
</evidence>
<name>A0A1C5A9R3_9ACTN</name>
<dbReference type="Proteomes" id="UP000183585">
    <property type="component" value="Unassembled WGS sequence"/>
</dbReference>
<dbReference type="RefSeq" id="WP_074476823.1">
    <property type="nucleotide sequence ID" value="NZ_FMCT01000012.1"/>
</dbReference>
<protein>
    <submittedName>
        <fullName evidence="1">Uncharacterized protein</fullName>
    </submittedName>
</protein>
<keyword evidence="2" id="KW-1185">Reference proteome</keyword>
<accession>A0A1C5A9R3</accession>
<dbReference type="AlphaFoldDB" id="A0A1C5A9R3"/>
<reference evidence="2" key="1">
    <citation type="submission" date="2016-06" db="EMBL/GenBank/DDBJ databases">
        <authorList>
            <person name="Varghese N."/>
            <person name="Submissions Spin"/>
        </authorList>
    </citation>
    <scope>NUCLEOTIDE SEQUENCE [LARGE SCALE GENOMIC DNA]</scope>
    <source>
        <strain evidence="2">DSM 43168</strain>
    </source>
</reference>
<sequence>MAAQVEVPAADFATRAFWRRATSTAAGEGHDGHPVQLTGYTEPTDVYELRCVQCGVQVVAIRV</sequence>
<proteinExistence type="predicted"/>
<dbReference type="EMBL" id="FMCT01000012">
    <property type="protein sequence ID" value="SCF41950.1"/>
    <property type="molecule type" value="Genomic_DNA"/>
</dbReference>
<organism evidence="1 2">
    <name type="scientific">Micromonospora carbonacea</name>
    <dbReference type="NCBI Taxonomy" id="47853"/>
    <lineage>
        <taxon>Bacteria</taxon>
        <taxon>Bacillati</taxon>
        <taxon>Actinomycetota</taxon>
        <taxon>Actinomycetes</taxon>
        <taxon>Micromonosporales</taxon>
        <taxon>Micromonosporaceae</taxon>
        <taxon>Micromonospora</taxon>
    </lineage>
</organism>
<gene>
    <name evidence="1" type="ORF">GA0070563_11219</name>
</gene>